<feature type="domain" description="C3H1-type" evidence="6">
    <location>
        <begin position="9"/>
        <end position="37"/>
    </location>
</feature>
<dbReference type="HOGENOM" id="CLU_194958_0_0_1"/>
<gene>
    <name evidence="7" type="ORF">OSTLU_9818</name>
</gene>
<dbReference type="FunFam" id="4.10.1000.10:FF:000002">
    <property type="entry name" value="Zinc finger protein 36, C3H1 type-like 1"/>
    <property type="match status" value="1"/>
</dbReference>
<dbReference type="GO" id="GO:0003729">
    <property type="term" value="F:mRNA binding"/>
    <property type="evidence" value="ECO:0007669"/>
    <property type="project" value="InterPro"/>
</dbReference>
<evidence type="ECO:0000313" key="7">
    <source>
        <dbReference type="EMBL" id="ABO95245.1"/>
    </source>
</evidence>
<keyword evidence="2" id="KW-0677">Repeat</keyword>
<feature type="non-terminal residue" evidence="7">
    <location>
        <position position="72"/>
    </location>
</feature>
<feature type="zinc finger region" description="C3H1-type" evidence="5">
    <location>
        <begin position="47"/>
        <end position="72"/>
    </location>
</feature>
<dbReference type="InterPro" id="IPR036855">
    <property type="entry name" value="Znf_CCCH_sf"/>
</dbReference>
<keyword evidence="1 5" id="KW-0479">Metal-binding</keyword>
<feature type="non-terminal residue" evidence="7">
    <location>
        <position position="1"/>
    </location>
</feature>
<dbReference type="PROSITE" id="PS50103">
    <property type="entry name" value="ZF_C3H1"/>
    <property type="match status" value="2"/>
</dbReference>
<sequence length="72" mass="8348">GSPKQQHSLYKTELCRSWEESGSCRYGAKCQFAHGRDELRPVLRHPKYKTEVCRTFAAQGNCPYGSRCRFIH</sequence>
<dbReference type="PANTHER" id="PTHR12547:SF18">
    <property type="entry name" value="PROTEIN TIS11"/>
    <property type="match status" value="1"/>
</dbReference>
<evidence type="ECO:0000313" key="8">
    <source>
        <dbReference type="Proteomes" id="UP000001568"/>
    </source>
</evidence>
<evidence type="ECO:0000256" key="3">
    <source>
        <dbReference type="ARBA" id="ARBA00022771"/>
    </source>
</evidence>
<keyword evidence="8" id="KW-1185">Reference proteome</keyword>
<dbReference type="KEGG" id="olu:OSTLU_9818"/>
<organism evidence="7 8">
    <name type="scientific">Ostreococcus lucimarinus (strain CCE9901)</name>
    <dbReference type="NCBI Taxonomy" id="436017"/>
    <lineage>
        <taxon>Eukaryota</taxon>
        <taxon>Viridiplantae</taxon>
        <taxon>Chlorophyta</taxon>
        <taxon>Mamiellophyceae</taxon>
        <taxon>Mamiellales</taxon>
        <taxon>Bathycoccaceae</taxon>
        <taxon>Ostreococcus</taxon>
    </lineage>
</organism>
<dbReference type="GeneID" id="5001095"/>
<dbReference type="eggNOG" id="KOG1677">
    <property type="taxonomic scope" value="Eukaryota"/>
</dbReference>
<evidence type="ECO:0000256" key="4">
    <source>
        <dbReference type="ARBA" id="ARBA00022833"/>
    </source>
</evidence>
<evidence type="ECO:0000259" key="6">
    <source>
        <dbReference type="PROSITE" id="PS50103"/>
    </source>
</evidence>
<dbReference type="SUPFAM" id="SSF90229">
    <property type="entry name" value="CCCH zinc finger"/>
    <property type="match status" value="2"/>
</dbReference>
<dbReference type="OrthoDB" id="410307at2759"/>
<dbReference type="InterPro" id="IPR045877">
    <property type="entry name" value="ZFP36-like"/>
</dbReference>
<feature type="zinc finger region" description="C3H1-type" evidence="5">
    <location>
        <begin position="9"/>
        <end position="37"/>
    </location>
</feature>
<dbReference type="Gramene" id="ABO95245">
    <property type="protein sequence ID" value="ABO95245"/>
    <property type="gene ID" value="OSTLU_9818"/>
</dbReference>
<dbReference type="Pfam" id="PF00642">
    <property type="entry name" value="zf-CCCH"/>
    <property type="match status" value="2"/>
</dbReference>
<evidence type="ECO:0000256" key="5">
    <source>
        <dbReference type="PROSITE-ProRule" id="PRU00723"/>
    </source>
</evidence>
<feature type="domain" description="C3H1-type" evidence="6">
    <location>
        <begin position="47"/>
        <end position="72"/>
    </location>
</feature>
<protein>
    <recommendedName>
        <fullName evidence="6">C3H1-type domain-containing protein</fullName>
    </recommendedName>
</protein>
<accession>A4RUF9</accession>
<reference evidence="7 8" key="1">
    <citation type="journal article" date="2007" name="Proc. Natl. Acad. Sci. U.S.A.">
        <title>The tiny eukaryote Ostreococcus provides genomic insights into the paradox of plankton speciation.</title>
        <authorList>
            <person name="Palenik B."/>
            <person name="Grimwood J."/>
            <person name="Aerts A."/>
            <person name="Rouze P."/>
            <person name="Salamov A."/>
            <person name="Putnam N."/>
            <person name="Dupont C."/>
            <person name="Jorgensen R."/>
            <person name="Derelle E."/>
            <person name="Rombauts S."/>
            <person name="Zhou K."/>
            <person name="Otillar R."/>
            <person name="Merchant S.S."/>
            <person name="Podell S."/>
            <person name="Gaasterland T."/>
            <person name="Napoli C."/>
            <person name="Gendler K."/>
            <person name="Manuell A."/>
            <person name="Tai V."/>
            <person name="Vallon O."/>
            <person name="Piganeau G."/>
            <person name="Jancek S."/>
            <person name="Heijde M."/>
            <person name="Jabbari K."/>
            <person name="Bowler C."/>
            <person name="Lohr M."/>
            <person name="Robbens S."/>
            <person name="Werner G."/>
            <person name="Dubchak I."/>
            <person name="Pazour G.J."/>
            <person name="Ren Q."/>
            <person name="Paulsen I."/>
            <person name="Delwiche C."/>
            <person name="Schmutz J."/>
            <person name="Rokhsar D."/>
            <person name="Van de Peer Y."/>
            <person name="Moreau H."/>
            <person name="Grigoriev I.V."/>
        </authorList>
    </citation>
    <scope>NUCLEOTIDE SEQUENCE [LARGE SCALE GENOMIC DNA]</scope>
    <source>
        <strain evidence="7 8">CCE9901</strain>
    </source>
</reference>
<dbReference type="SMART" id="SM00356">
    <property type="entry name" value="ZnF_C3H1"/>
    <property type="match status" value="2"/>
</dbReference>
<proteinExistence type="predicted"/>
<name>A4RUF9_OSTLU</name>
<evidence type="ECO:0000256" key="1">
    <source>
        <dbReference type="ARBA" id="ARBA00022723"/>
    </source>
</evidence>
<dbReference type="PANTHER" id="PTHR12547">
    <property type="entry name" value="CCCH ZINC FINGER/TIS11-RELATED"/>
    <property type="match status" value="1"/>
</dbReference>
<dbReference type="STRING" id="436017.A4RUF9"/>
<dbReference type="RefSeq" id="XP_001416952.1">
    <property type="nucleotide sequence ID" value="XM_001416915.1"/>
</dbReference>
<dbReference type="EMBL" id="CP000583">
    <property type="protein sequence ID" value="ABO95245.1"/>
    <property type="molecule type" value="Genomic_DNA"/>
</dbReference>
<keyword evidence="3 5" id="KW-0863">Zinc-finger</keyword>
<keyword evidence="4 5" id="KW-0862">Zinc</keyword>
<evidence type="ECO:0000256" key="2">
    <source>
        <dbReference type="ARBA" id="ARBA00022737"/>
    </source>
</evidence>
<dbReference type="InterPro" id="IPR000571">
    <property type="entry name" value="Znf_CCCH"/>
</dbReference>
<dbReference type="Proteomes" id="UP000001568">
    <property type="component" value="Chromosome 3"/>
</dbReference>
<dbReference type="GO" id="GO:0008270">
    <property type="term" value="F:zinc ion binding"/>
    <property type="evidence" value="ECO:0007669"/>
    <property type="project" value="UniProtKB-KW"/>
</dbReference>
<dbReference type="FunFam" id="4.10.1000.10:FF:000001">
    <property type="entry name" value="zinc finger CCCH domain-containing protein 15-like"/>
    <property type="match status" value="1"/>
</dbReference>
<dbReference type="OMA" id="WEESGSC"/>
<dbReference type="Gene3D" id="4.10.1000.10">
    <property type="entry name" value="Zinc finger, CCCH-type"/>
    <property type="match status" value="2"/>
</dbReference>
<dbReference type="AlphaFoldDB" id="A4RUF9"/>